<dbReference type="CDD" id="cd02440">
    <property type="entry name" value="AdoMet_MTases"/>
    <property type="match status" value="1"/>
</dbReference>
<comment type="caution">
    <text evidence="1">The sequence shown here is derived from an EMBL/GenBank/DDBJ whole genome shotgun (WGS) entry which is preliminary data.</text>
</comment>
<dbReference type="VEuPathDB" id="FungiDB:AB675_3507"/>
<accession>A0A0N1H8H8</accession>
<dbReference type="PANTHER" id="PTHR43861">
    <property type="entry name" value="TRANS-ACONITATE 2-METHYLTRANSFERASE-RELATED"/>
    <property type="match status" value="1"/>
</dbReference>
<proteinExistence type="predicted"/>
<dbReference type="Pfam" id="PF13489">
    <property type="entry name" value="Methyltransf_23"/>
    <property type="match status" value="1"/>
</dbReference>
<evidence type="ECO:0000313" key="1">
    <source>
        <dbReference type="EMBL" id="KPI39653.1"/>
    </source>
</evidence>
<name>A0A0N1H8H8_9EURO</name>
<dbReference type="AlphaFoldDB" id="A0A0N1H8H8"/>
<gene>
    <name evidence="1" type="ORF">AB675_3507</name>
</gene>
<dbReference type="Proteomes" id="UP000038010">
    <property type="component" value="Unassembled WGS sequence"/>
</dbReference>
<dbReference type="PANTHER" id="PTHR43861:SF1">
    <property type="entry name" value="TRANS-ACONITATE 2-METHYLTRANSFERASE"/>
    <property type="match status" value="1"/>
</dbReference>
<evidence type="ECO:0008006" key="3">
    <source>
        <dbReference type="Google" id="ProtNLM"/>
    </source>
</evidence>
<dbReference type="STRING" id="1664694.A0A0N1H8H8"/>
<dbReference type="InterPro" id="IPR029063">
    <property type="entry name" value="SAM-dependent_MTases_sf"/>
</dbReference>
<dbReference type="Gene3D" id="3.40.50.150">
    <property type="entry name" value="Vaccinia Virus protein VP39"/>
    <property type="match status" value="1"/>
</dbReference>
<dbReference type="GeneID" id="28735443"/>
<dbReference type="EMBL" id="LFJN01000014">
    <property type="protein sequence ID" value="KPI39653.1"/>
    <property type="molecule type" value="Genomic_DNA"/>
</dbReference>
<reference evidence="1 2" key="1">
    <citation type="submission" date="2015-06" db="EMBL/GenBank/DDBJ databases">
        <title>Draft genome of the ant-associated black yeast Phialophora attae CBS 131958.</title>
        <authorList>
            <person name="Moreno L.F."/>
            <person name="Stielow B.J."/>
            <person name="de Hoog S."/>
            <person name="Vicente V.A."/>
            <person name="Weiss V.A."/>
            <person name="de Vries M."/>
            <person name="Cruz L.M."/>
            <person name="Souza E.M."/>
        </authorList>
    </citation>
    <scope>NUCLEOTIDE SEQUENCE [LARGE SCALE GENOMIC DNA]</scope>
    <source>
        <strain evidence="1 2">CBS 131958</strain>
    </source>
</reference>
<dbReference type="SUPFAM" id="SSF53335">
    <property type="entry name" value="S-adenosyl-L-methionine-dependent methyltransferases"/>
    <property type="match status" value="1"/>
</dbReference>
<dbReference type="OrthoDB" id="66144at2759"/>
<protein>
    <recommendedName>
        <fullName evidence="3">Methyltransferase domain-containing protein</fullName>
    </recommendedName>
</protein>
<organism evidence="1 2">
    <name type="scientific">Cyphellophora attinorum</name>
    <dbReference type="NCBI Taxonomy" id="1664694"/>
    <lineage>
        <taxon>Eukaryota</taxon>
        <taxon>Fungi</taxon>
        <taxon>Dikarya</taxon>
        <taxon>Ascomycota</taxon>
        <taxon>Pezizomycotina</taxon>
        <taxon>Eurotiomycetes</taxon>
        <taxon>Chaetothyriomycetidae</taxon>
        <taxon>Chaetothyriales</taxon>
        <taxon>Cyphellophoraceae</taxon>
        <taxon>Cyphellophora</taxon>
    </lineage>
</organism>
<sequence>MASSAPKPQLDTSALAEMYSVMNRQGSYQNASGLKLVEMLDIHKGQTVVDLGCGTGELTRHITTIVGEYGRVVGIDPSADRIEKARSLSHADTEGPSSQATATPVVYLVGAAEDAETVLLEGEHAQNIDGEFRADVVIMNSVFHWIENKSKALKGVFNILAEDGKLGISGGLSDLWSPMDIRKAVLSRSPFSEHPIEGLAHYVSSAEMVELLESTGFRGHHREFVERERTFESVEAFVKFCEASTSGQFLHVDYLPEELRMRAREAIRKECESLRQGDGPEVVIKATLAIWVASEE</sequence>
<dbReference type="RefSeq" id="XP_017999616.1">
    <property type="nucleotide sequence ID" value="XM_018143563.1"/>
</dbReference>
<keyword evidence="2" id="KW-1185">Reference proteome</keyword>
<evidence type="ECO:0000313" key="2">
    <source>
        <dbReference type="Proteomes" id="UP000038010"/>
    </source>
</evidence>